<comment type="caution">
    <text evidence="2">The sequence shown here is derived from an EMBL/GenBank/DDBJ whole genome shotgun (WGS) entry which is preliminary data.</text>
</comment>
<gene>
    <name evidence="2" type="ORF">DFH07DRAFT_780738</name>
</gene>
<evidence type="ECO:0000313" key="2">
    <source>
        <dbReference type="EMBL" id="KAJ7733074.1"/>
    </source>
</evidence>
<evidence type="ECO:0000256" key="1">
    <source>
        <dbReference type="SAM" id="MobiDB-lite"/>
    </source>
</evidence>
<keyword evidence="3" id="KW-1185">Reference proteome</keyword>
<evidence type="ECO:0000313" key="3">
    <source>
        <dbReference type="Proteomes" id="UP001215280"/>
    </source>
</evidence>
<proteinExistence type="predicted"/>
<dbReference type="EMBL" id="JARJLG010000170">
    <property type="protein sequence ID" value="KAJ7733074.1"/>
    <property type="molecule type" value="Genomic_DNA"/>
</dbReference>
<dbReference type="Proteomes" id="UP001215280">
    <property type="component" value="Unassembled WGS sequence"/>
</dbReference>
<feature type="compositionally biased region" description="Basic and acidic residues" evidence="1">
    <location>
        <begin position="128"/>
        <end position="138"/>
    </location>
</feature>
<reference evidence="2" key="1">
    <citation type="submission" date="2023-03" db="EMBL/GenBank/DDBJ databases">
        <title>Massive genome expansion in bonnet fungi (Mycena s.s.) driven by repeated elements and novel gene families across ecological guilds.</title>
        <authorList>
            <consortium name="Lawrence Berkeley National Laboratory"/>
            <person name="Harder C.B."/>
            <person name="Miyauchi S."/>
            <person name="Viragh M."/>
            <person name="Kuo A."/>
            <person name="Thoen E."/>
            <person name="Andreopoulos B."/>
            <person name="Lu D."/>
            <person name="Skrede I."/>
            <person name="Drula E."/>
            <person name="Henrissat B."/>
            <person name="Morin E."/>
            <person name="Kohler A."/>
            <person name="Barry K."/>
            <person name="LaButti K."/>
            <person name="Morin E."/>
            <person name="Salamov A."/>
            <person name="Lipzen A."/>
            <person name="Mereny Z."/>
            <person name="Hegedus B."/>
            <person name="Baldrian P."/>
            <person name="Stursova M."/>
            <person name="Weitz H."/>
            <person name="Taylor A."/>
            <person name="Grigoriev I.V."/>
            <person name="Nagy L.G."/>
            <person name="Martin F."/>
            <person name="Kauserud H."/>
        </authorList>
    </citation>
    <scope>NUCLEOTIDE SEQUENCE</scope>
    <source>
        <strain evidence="2">CBHHK188m</strain>
    </source>
</reference>
<feature type="region of interest" description="Disordered" evidence="1">
    <location>
        <begin position="116"/>
        <end position="138"/>
    </location>
</feature>
<name>A0AAD7I364_9AGAR</name>
<protein>
    <submittedName>
        <fullName evidence="2">Uncharacterized protein</fullName>
    </submittedName>
</protein>
<dbReference type="AlphaFoldDB" id="A0AAD7I364"/>
<accession>A0AAD7I364</accession>
<organism evidence="2 3">
    <name type="scientific">Mycena maculata</name>
    <dbReference type="NCBI Taxonomy" id="230809"/>
    <lineage>
        <taxon>Eukaryota</taxon>
        <taxon>Fungi</taxon>
        <taxon>Dikarya</taxon>
        <taxon>Basidiomycota</taxon>
        <taxon>Agaricomycotina</taxon>
        <taxon>Agaricomycetes</taxon>
        <taxon>Agaricomycetidae</taxon>
        <taxon>Agaricales</taxon>
        <taxon>Marasmiineae</taxon>
        <taxon>Mycenaceae</taxon>
        <taxon>Mycena</taxon>
    </lineage>
</organism>
<sequence length="138" mass="15430">MLPSMLLSFNDAAFTKAFKDAQEVGEVLYGHPLRPDDYIFLAIEVDQGHPRAIRTPTGHFRLTIIAVALPSMDSWLPQSDEFGKLDGGSAGRRARDIMSARIRTLGVEEHPFVTESGFRDPEELEGNGTERVEWDSKK</sequence>